<dbReference type="Gene3D" id="1.10.510.10">
    <property type="entry name" value="Transferase(Phosphotransferase) domain 1"/>
    <property type="match status" value="1"/>
</dbReference>
<dbReference type="InterPro" id="IPR011009">
    <property type="entry name" value="Kinase-like_dom_sf"/>
</dbReference>
<evidence type="ECO:0000313" key="4">
    <source>
        <dbReference type="Proteomes" id="UP000737018"/>
    </source>
</evidence>
<comment type="caution">
    <text evidence="3">The sequence shown here is derived from an EMBL/GenBank/DDBJ whole genome shotgun (WGS) entry which is preliminary data.</text>
</comment>
<reference evidence="3" key="1">
    <citation type="submission" date="2020-03" db="EMBL/GenBank/DDBJ databases">
        <title>Castanea mollissima Vanexum genome sequencing.</title>
        <authorList>
            <person name="Staton M."/>
        </authorList>
    </citation>
    <scope>NUCLEOTIDE SEQUENCE</scope>
    <source>
        <tissue evidence="3">Leaf</tissue>
    </source>
</reference>
<evidence type="ECO:0000259" key="2">
    <source>
        <dbReference type="PROSITE" id="PS50011"/>
    </source>
</evidence>
<dbReference type="Gene3D" id="3.30.200.20">
    <property type="entry name" value="Phosphorylase Kinase, domain 1"/>
    <property type="match status" value="1"/>
</dbReference>
<accession>A0A8J4RNS0</accession>
<gene>
    <name evidence="3" type="ORF">CMV_006522</name>
</gene>
<sequence>MRKHQVDPKFVANNNSYPGCPVVSEKLSQSLVESVSIPSLFPAFKSDTDTISEPIEIPPKFSHYSNSIVSFFPPAKSQTNNSSENYEEIIPNPSMPINGPTDLCISLLFPPDRSQTKTDGSYPESNKTPRAAAQFSNSIMSFFPPARSQSKTESSENYEIMPTDPSISARPRRTIRTTTFKHLIEFLIKRKNRNNSECNGTPPKISHSKKKSILSFFSTAKSQTDSSKNDEIRPRRTIPTATFKEFPLQMLREATNNFSEDHKIRASSFGSVYRATLDDGREVAIKLAEISMSTPNVTKRKQDNDIDFLNELEALSCLDHTNLVRLLGICNDSNVRIVVYDYMKNGTLHDHLHGLQSTPLLSWAARIKVALNAARGIEYLHMYAVPPIIHRNIKSSSILLDDTWTAKVSDFGLFVKAPVDDEAHHSISAVGTIGYLDPEFFRSPRLTTKSDVYSFGELLLELLSGYTALHRDENGQPRSVNFVVPYIGRDEIHKVLDPKVPPPTPFERVAMEHVGSLAVACVSIRDQCRPSMTEIVNRLESALDLCVSRS</sequence>
<dbReference type="InterPro" id="IPR001245">
    <property type="entry name" value="Ser-Thr/Tyr_kinase_cat_dom"/>
</dbReference>
<keyword evidence="4" id="KW-1185">Reference proteome</keyword>
<dbReference type="PANTHER" id="PTHR46146">
    <property type="entry name" value="SERINE/THREONINE-PROTEIN KINASE-LIKE PROTEIN CCR4"/>
    <property type="match status" value="1"/>
</dbReference>
<dbReference type="SUPFAM" id="SSF56112">
    <property type="entry name" value="Protein kinase-like (PK-like)"/>
    <property type="match status" value="1"/>
</dbReference>
<dbReference type="GO" id="GO:0005524">
    <property type="term" value="F:ATP binding"/>
    <property type="evidence" value="ECO:0007669"/>
    <property type="project" value="InterPro"/>
</dbReference>
<feature type="domain" description="Protein kinase" evidence="2">
    <location>
        <begin position="258"/>
        <end position="543"/>
    </location>
</feature>
<dbReference type="Pfam" id="PF07714">
    <property type="entry name" value="PK_Tyr_Ser-Thr"/>
    <property type="match status" value="1"/>
</dbReference>
<feature type="region of interest" description="Disordered" evidence="1">
    <location>
        <begin position="145"/>
        <end position="168"/>
    </location>
</feature>
<dbReference type="InterPro" id="IPR000719">
    <property type="entry name" value="Prot_kinase_dom"/>
</dbReference>
<evidence type="ECO:0000313" key="3">
    <source>
        <dbReference type="EMBL" id="KAF3969710.1"/>
    </source>
</evidence>
<dbReference type="GO" id="GO:0004672">
    <property type="term" value="F:protein kinase activity"/>
    <property type="evidence" value="ECO:0007669"/>
    <property type="project" value="InterPro"/>
</dbReference>
<dbReference type="PROSITE" id="PS50011">
    <property type="entry name" value="PROTEIN_KINASE_DOM"/>
    <property type="match status" value="1"/>
</dbReference>
<protein>
    <recommendedName>
        <fullName evidence="2">Protein kinase domain-containing protein</fullName>
    </recommendedName>
</protein>
<dbReference type="Proteomes" id="UP000737018">
    <property type="component" value="Unassembled WGS sequence"/>
</dbReference>
<dbReference type="AlphaFoldDB" id="A0A8J4RNS0"/>
<name>A0A8J4RNS0_9ROSI</name>
<evidence type="ECO:0000256" key="1">
    <source>
        <dbReference type="SAM" id="MobiDB-lite"/>
    </source>
</evidence>
<dbReference type="EMBL" id="JRKL02000617">
    <property type="protein sequence ID" value="KAF3969710.1"/>
    <property type="molecule type" value="Genomic_DNA"/>
</dbReference>
<dbReference type="PANTHER" id="PTHR46146:SF4">
    <property type="entry name" value="SERINE_THREONINE-PROTEIN KINASE-LIKE PROTEIN CCR4"/>
    <property type="match status" value="1"/>
</dbReference>
<organism evidence="3 4">
    <name type="scientific">Castanea mollissima</name>
    <name type="common">Chinese chestnut</name>
    <dbReference type="NCBI Taxonomy" id="60419"/>
    <lineage>
        <taxon>Eukaryota</taxon>
        <taxon>Viridiplantae</taxon>
        <taxon>Streptophyta</taxon>
        <taxon>Embryophyta</taxon>
        <taxon>Tracheophyta</taxon>
        <taxon>Spermatophyta</taxon>
        <taxon>Magnoliopsida</taxon>
        <taxon>eudicotyledons</taxon>
        <taxon>Gunneridae</taxon>
        <taxon>Pentapetalae</taxon>
        <taxon>rosids</taxon>
        <taxon>fabids</taxon>
        <taxon>Fagales</taxon>
        <taxon>Fagaceae</taxon>
        <taxon>Castanea</taxon>
    </lineage>
</organism>
<feature type="compositionally biased region" description="Polar residues" evidence="1">
    <location>
        <begin position="147"/>
        <end position="157"/>
    </location>
</feature>
<proteinExistence type="predicted"/>
<dbReference type="OrthoDB" id="4062651at2759"/>